<evidence type="ECO:0000256" key="1">
    <source>
        <dbReference type="SAM" id="MobiDB-lite"/>
    </source>
</evidence>
<organism evidence="2 3">
    <name type="scientific">Alligator mississippiensis</name>
    <name type="common">American alligator</name>
    <dbReference type="NCBI Taxonomy" id="8496"/>
    <lineage>
        <taxon>Eukaryota</taxon>
        <taxon>Metazoa</taxon>
        <taxon>Chordata</taxon>
        <taxon>Craniata</taxon>
        <taxon>Vertebrata</taxon>
        <taxon>Euteleostomi</taxon>
        <taxon>Archelosauria</taxon>
        <taxon>Archosauria</taxon>
        <taxon>Crocodylia</taxon>
        <taxon>Alligatoridae</taxon>
        <taxon>Alligatorinae</taxon>
        <taxon>Alligator</taxon>
    </lineage>
</organism>
<keyword evidence="3" id="KW-1185">Reference proteome</keyword>
<dbReference type="EMBL" id="AKHW03003627">
    <property type="protein sequence ID" value="KYO33835.1"/>
    <property type="molecule type" value="Genomic_DNA"/>
</dbReference>
<protein>
    <submittedName>
        <fullName evidence="2">Uncharacterized protein</fullName>
    </submittedName>
</protein>
<feature type="region of interest" description="Disordered" evidence="1">
    <location>
        <begin position="53"/>
        <end position="75"/>
    </location>
</feature>
<name>A0A151NBH9_ALLMI</name>
<dbReference type="Proteomes" id="UP000050525">
    <property type="component" value="Unassembled WGS sequence"/>
</dbReference>
<proteinExistence type="predicted"/>
<evidence type="ECO:0000313" key="2">
    <source>
        <dbReference type="EMBL" id="KYO33835.1"/>
    </source>
</evidence>
<comment type="caution">
    <text evidence="2">The sequence shown here is derived from an EMBL/GenBank/DDBJ whole genome shotgun (WGS) entry which is preliminary data.</text>
</comment>
<feature type="region of interest" description="Disordered" evidence="1">
    <location>
        <begin position="1"/>
        <end position="27"/>
    </location>
</feature>
<reference evidence="2 3" key="1">
    <citation type="journal article" date="2012" name="Genome Biol.">
        <title>Sequencing three crocodilian genomes to illuminate the evolution of archosaurs and amniotes.</title>
        <authorList>
            <person name="St John J.A."/>
            <person name="Braun E.L."/>
            <person name="Isberg S.R."/>
            <person name="Miles L.G."/>
            <person name="Chong A.Y."/>
            <person name="Gongora J."/>
            <person name="Dalzell P."/>
            <person name="Moran C."/>
            <person name="Bed'hom B."/>
            <person name="Abzhanov A."/>
            <person name="Burgess S.C."/>
            <person name="Cooksey A.M."/>
            <person name="Castoe T.A."/>
            <person name="Crawford N.G."/>
            <person name="Densmore L.D."/>
            <person name="Drew J.C."/>
            <person name="Edwards S.V."/>
            <person name="Faircloth B.C."/>
            <person name="Fujita M.K."/>
            <person name="Greenwold M.J."/>
            <person name="Hoffmann F.G."/>
            <person name="Howard J.M."/>
            <person name="Iguchi T."/>
            <person name="Janes D.E."/>
            <person name="Khan S.Y."/>
            <person name="Kohno S."/>
            <person name="de Koning A.J."/>
            <person name="Lance S.L."/>
            <person name="McCarthy F.M."/>
            <person name="McCormack J.E."/>
            <person name="Merchant M.E."/>
            <person name="Peterson D.G."/>
            <person name="Pollock D.D."/>
            <person name="Pourmand N."/>
            <person name="Raney B.J."/>
            <person name="Roessler K.A."/>
            <person name="Sanford J.R."/>
            <person name="Sawyer R.H."/>
            <person name="Schmidt C.J."/>
            <person name="Triplett E.W."/>
            <person name="Tuberville T.D."/>
            <person name="Venegas-Anaya M."/>
            <person name="Howard J.T."/>
            <person name="Jarvis E.D."/>
            <person name="Guillette L.J.Jr."/>
            <person name="Glenn T.C."/>
            <person name="Green R.E."/>
            <person name="Ray D.A."/>
        </authorList>
    </citation>
    <scope>NUCLEOTIDE SEQUENCE [LARGE SCALE GENOMIC DNA]</scope>
    <source>
        <strain evidence="2">KSC_2009_1</strain>
    </source>
</reference>
<dbReference type="AlphaFoldDB" id="A0A151NBH9"/>
<feature type="compositionally biased region" description="Polar residues" evidence="1">
    <location>
        <begin position="59"/>
        <end position="75"/>
    </location>
</feature>
<evidence type="ECO:0000313" key="3">
    <source>
        <dbReference type="Proteomes" id="UP000050525"/>
    </source>
</evidence>
<sequence>MPGKSTVTGREGADDSGSEPAPGTSDRCEASVLWVMRETVHVVLIVSLETDKPCEGSQARDSVQRSFETQQPLDF</sequence>
<gene>
    <name evidence="2" type="ORF">Y1Q_0024465</name>
</gene>
<accession>A0A151NBH9</accession>